<dbReference type="PANTHER" id="PTHR11261">
    <property type="entry name" value="INTERPHOTORECEPTOR RETINOID-BINDING PROTEIN"/>
    <property type="match status" value="1"/>
</dbReference>
<proteinExistence type="predicted"/>
<organism evidence="2 3">
    <name type="scientific">Candidatus Andeanibacterium colombiense</name>
    <dbReference type="NCBI Taxonomy" id="3121345"/>
    <lineage>
        <taxon>Bacteria</taxon>
        <taxon>Pseudomonadati</taxon>
        <taxon>Pseudomonadota</taxon>
        <taxon>Alphaproteobacteria</taxon>
        <taxon>Sphingomonadales</taxon>
        <taxon>Sphingomonadaceae</taxon>
        <taxon>Candidatus Andeanibacterium</taxon>
    </lineage>
</organism>
<evidence type="ECO:0000313" key="3">
    <source>
        <dbReference type="Proteomes" id="UP001218362"/>
    </source>
</evidence>
<dbReference type="Gene3D" id="3.90.226.10">
    <property type="entry name" value="2-enoyl-CoA Hydratase, Chain A, domain 1"/>
    <property type="match status" value="1"/>
</dbReference>
<dbReference type="Gene3D" id="3.30.750.44">
    <property type="match status" value="1"/>
</dbReference>
<protein>
    <submittedName>
        <fullName evidence="2">S41 family peptidase</fullName>
    </submittedName>
</protein>
<dbReference type="Proteomes" id="UP001218362">
    <property type="component" value="Chromosome"/>
</dbReference>
<dbReference type="PANTHER" id="PTHR11261:SF3">
    <property type="entry name" value="RETINOL-BINDING PROTEIN 3"/>
    <property type="match status" value="1"/>
</dbReference>
<dbReference type="Pfam" id="PF03572">
    <property type="entry name" value="Peptidase_S41"/>
    <property type="match status" value="1"/>
</dbReference>
<evidence type="ECO:0000259" key="1">
    <source>
        <dbReference type="SMART" id="SM00245"/>
    </source>
</evidence>
<dbReference type="EMBL" id="CP119316">
    <property type="protein sequence ID" value="WEK47740.1"/>
    <property type="molecule type" value="Genomic_DNA"/>
</dbReference>
<name>A0AAJ6BQR8_9SPHN</name>
<reference evidence="2" key="1">
    <citation type="submission" date="2023-03" db="EMBL/GenBank/DDBJ databases">
        <title>Andean soil-derived lignocellulolytic bacterial consortium as a source of novel taxa and putative plastic-active enzymes.</title>
        <authorList>
            <person name="Diaz-Garcia L."/>
            <person name="Chuvochina M."/>
            <person name="Feuerriegel G."/>
            <person name="Bunk B."/>
            <person name="Sproer C."/>
            <person name="Streit W.R."/>
            <person name="Rodriguez L.M."/>
            <person name="Overmann J."/>
            <person name="Jimenez D.J."/>
        </authorList>
    </citation>
    <scope>NUCLEOTIDE SEQUENCE</scope>
    <source>
        <strain evidence="2">MAG 26</strain>
    </source>
</reference>
<accession>A0AAJ6BQR8</accession>
<dbReference type="InterPro" id="IPR029045">
    <property type="entry name" value="ClpP/crotonase-like_dom_sf"/>
</dbReference>
<dbReference type="GO" id="GO:0006508">
    <property type="term" value="P:proteolysis"/>
    <property type="evidence" value="ECO:0007669"/>
    <property type="project" value="InterPro"/>
</dbReference>
<feature type="domain" description="Tail specific protease" evidence="1">
    <location>
        <begin position="80"/>
        <end position="276"/>
    </location>
</feature>
<dbReference type="SUPFAM" id="SSF52096">
    <property type="entry name" value="ClpP/crotonase"/>
    <property type="match status" value="1"/>
</dbReference>
<dbReference type="GO" id="GO:0008236">
    <property type="term" value="F:serine-type peptidase activity"/>
    <property type="evidence" value="ECO:0007669"/>
    <property type="project" value="InterPro"/>
</dbReference>
<dbReference type="AlphaFoldDB" id="A0AAJ6BQR8"/>
<sequence length="404" mass="44321">MIRTIQADYVFPDRTPALVDRLNRGLVSDRYNITDPWTFAARVTEDLREASQDKHMYLDYAPQDYAAAVADERNGALTETGELAALHARQAARTHHGLADMSILPGNIRYLKITGFEWVDDQTGAAYDDAMRFLRGGDAVIVDLRGNGGGSHAAVRYLLSHFMDGDQLDMTFLQQGTAPEQSRTLDYLPAGRLKGKPLFVLIDSRVGSAAEAFAYDVQQFKLGTLIGEKTAGAANNNSFTPVAPGFMLSASFGRPVHPVSGGNWEGVGVQPDVPVDPVQALPTAEVVALKTLVTRTDADPGDLAEWAWALPIVEAQLHPVPVPQANLVPFAGQYGERKIAIESGKLVFSDRDGVAHRLAPLTNDGWFNVEGYDDQLRIRFIRDAMEMQWSDEPYPTTVPRNVEQ</sequence>
<dbReference type="KEGG" id="acob:P0Y56_05455"/>
<gene>
    <name evidence="2" type="ORF">P0Y56_05455</name>
</gene>
<dbReference type="CDD" id="cd07563">
    <property type="entry name" value="Peptidase_S41_IRBP"/>
    <property type="match status" value="1"/>
</dbReference>
<dbReference type="InterPro" id="IPR005151">
    <property type="entry name" value="Tail-specific_protease"/>
</dbReference>
<dbReference type="SMART" id="SM00245">
    <property type="entry name" value="TSPc"/>
    <property type="match status" value="1"/>
</dbReference>
<evidence type="ECO:0000313" key="2">
    <source>
        <dbReference type="EMBL" id="WEK47740.1"/>
    </source>
</evidence>